<evidence type="ECO:0000313" key="1">
    <source>
        <dbReference type="EMBL" id="CRK91384.1"/>
    </source>
</evidence>
<name>A0A1J1HTI6_9DIPT</name>
<sequence length="92" mass="10740">MLSILTTRSSFYKYLKSLLIKNTDLFFKQTNFVEESKRNKFETLIEIFPSSFQENLLTISFTCSSFTFEICGAGEYVRPNLRLDKAKSDTEK</sequence>
<keyword evidence="2" id="KW-1185">Reference proteome</keyword>
<protein>
    <submittedName>
        <fullName evidence="1">CLUMA_CG005057, isoform A</fullName>
    </submittedName>
</protein>
<reference evidence="1 2" key="1">
    <citation type="submission" date="2015-04" db="EMBL/GenBank/DDBJ databases">
        <authorList>
            <person name="Syromyatnikov M.Y."/>
            <person name="Popov V.N."/>
        </authorList>
    </citation>
    <scope>NUCLEOTIDE SEQUENCE [LARGE SCALE GENOMIC DNA]</scope>
</reference>
<accession>A0A1J1HTI6</accession>
<dbReference type="Proteomes" id="UP000183832">
    <property type="component" value="Unassembled WGS sequence"/>
</dbReference>
<dbReference type="AlphaFoldDB" id="A0A1J1HTI6"/>
<evidence type="ECO:0000313" key="2">
    <source>
        <dbReference type="Proteomes" id="UP000183832"/>
    </source>
</evidence>
<gene>
    <name evidence="1" type="ORF">CLUMA_CG005057</name>
</gene>
<proteinExistence type="predicted"/>
<dbReference type="EMBL" id="CVRI01000020">
    <property type="protein sequence ID" value="CRK91384.1"/>
    <property type="molecule type" value="Genomic_DNA"/>
</dbReference>
<organism evidence="1 2">
    <name type="scientific">Clunio marinus</name>
    <dbReference type="NCBI Taxonomy" id="568069"/>
    <lineage>
        <taxon>Eukaryota</taxon>
        <taxon>Metazoa</taxon>
        <taxon>Ecdysozoa</taxon>
        <taxon>Arthropoda</taxon>
        <taxon>Hexapoda</taxon>
        <taxon>Insecta</taxon>
        <taxon>Pterygota</taxon>
        <taxon>Neoptera</taxon>
        <taxon>Endopterygota</taxon>
        <taxon>Diptera</taxon>
        <taxon>Nematocera</taxon>
        <taxon>Chironomoidea</taxon>
        <taxon>Chironomidae</taxon>
        <taxon>Clunio</taxon>
    </lineage>
</organism>